<keyword evidence="1" id="KW-0862">Zinc</keyword>
<dbReference type="EMBL" id="MU863626">
    <property type="protein sequence ID" value="KAK4104839.1"/>
    <property type="molecule type" value="Genomic_DNA"/>
</dbReference>
<dbReference type="SUPFAM" id="SSF57850">
    <property type="entry name" value="RING/U-box"/>
    <property type="match status" value="1"/>
</dbReference>
<accession>A0AAN6Q9T2</accession>
<dbReference type="GO" id="GO:0008270">
    <property type="term" value="F:zinc ion binding"/>
    <property type="evidence" value="ECO:0007669"/>
    <property type="project" value="UniProtKB-KW"/>
</dbReference>
<gene>
    <name evidence="4" type="ORF">N658DRAFT_191015</name>
</gene>
<organism evidence="4 5">
    <name type="scientific">Parathielavia hyrcaniae</name>
    <dbReference type="NCBI Taxonomy" id="113614"/>
    <lineage>
        <taxon>Eukaryota</taxon>
        <taxon>Fungi</taxon>
        <taxon>Dikarya</taxon>
        <taxon>Ascomycota</taxon>
        <taxon>Pezizomycotina</taxon>
        <taxon>Sordariomycetes</taxon>
        <taxon>Sordariomycetidae</taxon>
        <taxon>Sordariales</taxon>
        <taxon>Chaetomiaceae</taxon>
        <taxon>Parathielavia</taxon>
    </lineage>
</organism>
<feature type="compositionally biased region" description="Basic and acidic residues" evidence="2">
    <location>
        <begin position="194"/>
        <end position="214"/>
    </location>
</feature>
<sequence>MGRTTHDETEVKIHTAASPATHGSTVYVEDRTCPICQEPTGTRNPDGVIEGWSELPCGHRFGSYCIKRYLIIAADEHPLCPICRQMAYHDVCGHPVLPFVLESCCTHHDLDEDPTVAAGALPYTPTREEELTTVACQYCRMMDELREHLANSSGNNNKKSGPLSTITLNIKAPFRWMRGLIPPVLRRRSVRIESLTRESSRSGHEHRLSRQEARTRRRIPPNSGPWHGPWMDVQSRDVEWEKWWKDQAPRGA</sequence>
<feature type="domain" description="RING-type" evidence="3">
    <location>
        <begin position="33"/>
        <end position="84"/>
    </location>
</feature>
<dbReference type="Gene3D" id="3.30.40.10">
    <property type="entry name" value="Zinc/RING finger domain, C3HC4 (zinc finger)"/>
    <property type="match status" value="1"/>
</dbReference>
<evidence type="ECO:0000256" key="2">
    <source>
        <dbReference type="SAM" id="MobiDB-lite"/>
    </source>
</evidence>
<reference evidence="4" key="1">
    <citation type="journal article" date="2023" name="Mol. Phylogenet. Evol.">
        <title>Genome-scale phylogeny and comparative genomics of the fungal order Sordariales.</title>
        <authorList>
            <person name="Hensen N."/>
            <person name="Bonometti L."/>
            <person name="Westerberg I."/>
            <person name="Brannstrom I.O."/>
            <person name="Guillou S."/>
            <person name="Cros-Aarteil S."/>
            <person name="Calhoun S."/>
            <person name="Haridas S."/>
            <person name="Kuo A."/>
            <person name="Mondo S."/>
            <person name="Pangilinan J."/>
            <person name="Riley R."/>
            <person name="LaButti K."/>
            <person name="Andreopoulos B."/>
            <person name="Lipzen A."/>
            <person name="Chen C."/>
            <person name="Yan M."/>
            <person name="Daum C."/>
            <person name="Ng V."/>
            <person name="Clum A."/>
            <person name="Steindorff A."/>
            <person name="Ohm R.A."/>
            <person name="Martin F."/>
            <person name="Silar P."/>
            <person name="Natvig D.O."/>
            <person name="Lalanne C."/>
            <person name="Gautier V."/>
            <person name="Ament-Velasquez S.L."/>
            <person name="Kruys A."/>
            <person name="Hutchinson M.I."/>
            <person name="Powell A.J."/>
            <person name="Barry K."/>
            <person name="Miller A.N."/>
            <person name="Grigoriev I.V."/>
            <person name="Debuchy R."/>
            <person name="Gladieux P."/>
            <person name="Hiltunen Thoren M."/>
            <person name="Johannesson H."/>
        </authorList>
    </citation>
    <scope>NUCLEOTIDE SEQUENCE</scope>
    <source>
        <strain evidence="4">CBS 757.83</strain>
    </source>
</reference>
<feature type="region of interest" description="Disordered" evidence="2">
    <location>
        <begin position="194"/>
        <end position="231"/>
    </location>
</feature>
<keyword evidence="1" id="KW-0479">Metal-binding</keyword>
<dbReference type="Proteomes" id="UP001305647">
    <property type="component" value="Unassembled WGS sequence"/>
</dbReference>
<dbReference type="AlphaFoldDB" id="A0AAN6Q9T2"/>
<evidence type="ECO:0000256" key="1">
    <source>
        <dbReference type="PROSITE-ProRule" id="PRU00175"/>
    </source>
</evidence>
<evidence type="ECO:0000313" key="5">
    <source>
        <dbReference type="Proteomes" id="UP001305647"/>
    </source>
</evidence>
<comment type="caution">
    <text evidence="4">The sequence shown here is derived from an EMBL/GenBank/DDBJ whole genome shotgun (WGS) entry which is preliminary data.</text>
</comment>
<name>A0AAN6Q9T2_9PEZI</name>
<reference evidence="4" key="2">
    <citation type="submission" date="2023-05" db="EMBL/GenBank/DDBJ databases">
        <authorList>
            <consortium name="Lawrence Berkeley National Laboratory"/>
            <person name="Steindorff A."/>
            <person name="Hensen N."/>
            <person name="Bonometti L."/>
            <person name="Westerberg I."/>
            <person name="Brannstrom I.O."/>
            <person name="Guillou S."/>
            <person name="Cros-Aarteil S."/>
            <person name="Calhoun S."/>
            <person name="Haridas S."/>
            <person name="Kuo A."/>
            <person name="Mondo S."/>
            <person name="Pangilinan J."/>
            <person name="Riley R."/>
            <person name="Labutti K."/>
            <person name="Andreopoulos B."/>
            <person name="Lipzen A."/>
            <person name="Chen C."/>
            <person name="Yanf M."/>
            <person name="Daum C."/>
            <person name="Ng V."/>
            <person name="Clum A."/>
            <person name="Ohm R."/>
            <person name="Martin F."/>
            <person name="Silar P."/>
            <person name="Natvig D."/>
            <person name="Lalanne C."/>
            <person name="Gautier V."/>
            <person name="Ament-Velasquez S.L."/>
            <person name="Kruys A."/>
            <person name="Hutchinson M.I."/>
            <person name="Powell A.J."/>
            <person name="Barry K."/>
            <person name="Miller A.N."/>
            <person name="Grigoriev I.V."/>
            <person name="Debuchy R."/>
            <person name="Gladieux P."/>
            <person name="Thoren M.H."/>
            <person name="Johannesson H."/>
        </authorList>
    </citation>
    <scope>NUCLEOTIDE SEQUENCE</scope>
    <source>
        <strain evidence="4">CBS 757.83</strain>
    </source>
</reference>
<dbReference type="PROSITE" id="PS50089">
    <property type="entry name" value="ZF_RING_2"/>
    <property type="match status" value="1"/>
</dbReference>
<dbReference type="InterPro" id="IPR013083">
    <property type="entry name" value="Znf_RING/FYVE/PHD"/>
</dbReference>
<dbReference type="SMART" id="SM00184">
    <property type="entry name" value="RING"/>
    <property type="match status" value="1"/>
</dbReference>
<evidence type="ECO:0000313" key="4">
    <source>
        <dbReference type="EMBL" id="KAK4104839.1"/>
    </source>
</evidence>
<evidence type="ECO:0000259" key="3">
    <source>
        <dbReference type="PROSITE" id="PS50089"/>
    </source>
</evidence>
<dbReference type="Pfam" id="PF13639">
    <property type="entry name" value="zf-RING_2"/>
    <property type="match status" value="1"/>
</dbReference>
<protein>
    <recommendedName>
        <fullName evidence="3">RING-type domain-containing protein</fullName>
    </recommendedName>
</protein>
<keyword evidence="1" id="KW-0863">Zinc-finger</keyword>
<proteinExistence type="predicted"/>
<keyword evidence="5" id="KW-1185">Reference proteome</keyword>
<dbReference type="InterPro" id="IPR001841">
    <property type="entry name" value="Znf_RING"/>
</dbReference>